<dbReference type="EMBL" id="FOFD01000002">
    <property type="protein sequence ID" value="SEQ34843.1"/>
    <property type="molecule type" value="Genomic_DNA"/>
</dbReference>
<proteinExistence type="predicted"/>
<keyword evidence="2" id="KW-1185">Reference proteome</keyword>
<dbReference type="STRING" id="1186196.SAMN04489841_1519"/>
<evidence type="ECO:0000313" key="2">
    <source>
        <dbReference type="Proteomes" id="UP000199114"/>
    </source>
</evidence>
<accession>A0A1H9FBP7</accession>
<dbReference type="AlphaFoldDB" id="A0A1H9FBP7"/>
<evidence type="ECO:0000313" key="1">
    <source>
        <dbReference type="EMBL" id="SEQ34843.1"/>
    </source>
</evidence>
<protein>
    <submittedName>
        <fullName evidence="1">Uncharacterized protein</fullName>
    </submittedName>
</protein>
<dbReference type="Proteomes" id="UP000199114">
    <property type="component" value="Unassembled WGS sequence"/>
</dbReference>
<sequence>MRLFRMRRRNLLAGGGPFVLGAVSGCVGRFQPANTQREADRVHFTEIAGEYVVSIRNKLTESVDAAVAVTAANGTTAEETVSAEPGDETSVRGLFTAGPEPYIVSVSTDETATERTLRPSKSPHDDFAYTISSDGIRFRKGYRPTSDIVISNDGDERVDVRVTIDDPADSATVYDIVTLPPDDLVAFRDVFAAGNEYDATVRANGMTKSTTHLNSDTNSLWIDVERHDLRLSVSER</sequence>
<dbReference type="PROSITE" id="PS51257">
    <property type="entry name" value="PROKAR_LIPOPROTEIN"/>
    <property type="match status" value="1"/>
</dbReference>
<reference evidence="2" key="1">
    <citation type="submission" date="2016-10" db="EMBL/GenBank/DDBJ databases">
        <authorList>
            <person name="Varghese N."/>
            <person name="Submissions S."/>
        </authorList>
    </citation>
    <scope>NUCLEOTIDE SEQUENCE [LARGE SCALE GENOMIC DNA]</scope>
    <source>
        <strain evidence="2">DSM 25055</strain>
    </source>
</reference>
<organism evidence="1 2">
    <name type="scientific">Natrinema salaciae</name>
    <dbReference type="NCBI Taxonomy" id="1186196"/>
    <lineage>
        <taxon>Archaea</taxon>
        <taxon>Methanobacteriati</taxon>
        <taxon>Methanobacteriota</taxon>
        <taxon>Stenosarchaea group</taxon>
        <taxon>Halobacteria</taxon>
        <taxon>Halobacteriales</taxon>
        <taxon>Natrialbaceae</taxon>
        <taxon>Natrinema</taxon>
    </lineage>
</organism>
<name>A0A1H9FBP7_9EURY</name>
<gene>
    <name evidence="1" type="ORF">SAMN04489841_1519</name>
</gene>